<evidence type="ECO:0000256" key="1">
    <source>
        <dbReference type="SAM" id="MobiDB-lite"/>
    </source>
</evidence>
<dbReference type="RefSeq" id="XP_056754022.1">
    <property type="nucleotide sequence ID" value="XM_056898237.1"/>
</dbReference>
<protein>
    <submittedName>
        <fullName evidence="2">Uncharacterized protein</fullName>
    </submittedName>
</protein>
<proteinExistence type="predicted"/>
<feature type="region of interest" description="Disordered" evidence="1">
    <location>
        <begin position="1"/>
        <end position="32"/>
    </location>
</feature>
<accession>A0AAD6H5W7</accession>
<dbReference type="Proteomes" id="UP001213799">
    <property type="component" value="Unassembled WGS sequence"/>
</dbReference>
<name>A0AAD6H5W7_9EURO</name>
<reference evidence="2" key="2">
    <citation type="submission" date="2023-01" db="EMBL/GenBank/DDBJ databases">
        <authorList>
            <person name="Petersen C."/>
        </authorList>
    </citation>
    <scope>NUCLEOTIDE SEQUENCE</scope>
    <source>
        <strain evidence="2">IBT 12815</strain>
    </source>
</reference>
<evidence type="ECO:0000313" key="2">
    <source>
        <dbReference type="EMBL" id="KAJ5604224.1"/>
    </source>
</evidence>
<gene>
    <name evidence="2" type="ORF">N7537_007180</name>
</gene>
<dbReference type="AlphaFoldDB" id="A0AAD6H5W7"/>
<keyword evidence="3" id="KW-1185">Reference proteome</keyword>
<feature type="compositionally biased region" description="Basic and acidic residues" evidence="1">
    <location>
        <begin position="1"/>
        <end position="20"/>
    </location>
</feature>
<dbReference type="GeneID" id="81588479"/>
<feature type="compositionally biased region" description="Polar residues" evidence="1">
    <location>
        <begin position="21"/>
        <end position="32"/>
    </location>
</feature>
<organism evidence="2 3">
    <name type="scientific">Penicillium hordei</name>
    <dbReference type="NCBI Taxonomy" id="40994"/>
    <lineage>
        <taxon>Eukaryota</taxon>
        <taxon>Fungi</taxon>
        <taxon>Dikarya</taxon>
        <taxon>Ascomycota</taxon>
        <taxon>Pezizomycotina</taxon>
        <taxon>Eurotiomycetes</taxon>
        <taxon>Eurotiomycetidae</taxon>
        <taxon>Eurotiales</taxon>
        <taxon>Aspergillaceae</taxon>
        <taxon>Penicillium</taxon>
    </lineage>
</organism>
<dbReference type="EMBL" id="JAQJAE010000003">
    <property type="protein sequence ID" value="KAJ5604224.1"/>
    <property type="molecule type" value="Genomic_DNA"/>
</dbReference>
<sequence>MQKLGYKETPSKDEKTHTSSDETSNLVGSSDTYKAASSYEGNNAQSGIYPAPSVSLSSRGTGSCKWSFIFMIGINKWPGIEPYRIK</sequence>
<comment type="caution">
    <text evidence="2">The sequence shown here is derived from an EMBL/GenBank/DDBJ whole genome shotgun (WGS) entry which is preliminary data.</text>
</comment>
<evidence type="ECO:0000313" key="3">
    <source>
        <dbReference type="Proteomes" id="UP001213799"/>
    </source>
</evidence>
<reference evidence="2" key="1">
    <citation type="journal article" date="2023" name="IMA Fungus">
        <title>Comparative genomic study of the Penicillium genus elucidates a diverse pangenome and 15 lateral gene transfer events.</title>
        <authorList>
            <person name="Petersen C."/>
            <person name="Sorensen T."/>
            <person name="Nielsen M.R."/>
            <person name="Sondergaard T.E."/>
            <person name="Sorensen J.L."/>
            <person name="Fitzpatrick D.A."/>
            <person name="Frisvad J.C."/>
            <person name="Nielsen K.L."/>
        </authorList>
    </citation>
    <scope>NUCLEOTIDE SEQUENCE</scope>
    <source>
        <strain evidence="2">IBT 12815</strain>
    </source>
</reference>